<organism evidence="3 4">
    <name type="scientific">Segetibacter aerophilus</name>
    <dbReference type="NCBI Taxonomy" id="670293"/>
    <lineage>
        <taxon>Bacteria</taxon>
        <taxon>Pseudomonadati</taxon>
        <taxon>Bacteroidota</taxon>
        <taxon>Chitinophagia</taxon>
        <taxon>Chitinophagales</taxon>
        <taxon>Chitinophagaceae</taxon>
        <taxon>Segetibacter</taxon>
    </lineage>
</organism>
<dbReference type="SUPFAM" id="SSF55008">
    <property type="entry name" value="HMA, heavy metal-associated domain"/>
    <property type="match status" value="1"/>
</dbReference>
<dbReference type="Proteomes" id="UP000321513">
    <property type="component" value="Unassembled WGS sequence"/>
</dbReference>
<dbReference type="InterPro" id="IPR006121">
    <property type="entry name" value="HMA_dom"/>
</dbReference>
<dbReference type="Gene3D" id="3.30.70.100">
    <property type="match status" value="1"/>
</dbReference>
<comment type="caution">
    <text evidence="3">The sequence shown here is derived from an EMBL/GenBank/DDBJ whole genome shotgun (WGS) entry which is preliminary data.</text>
</comment>
<dbReference type="CDD" id="cd00371">
    <property type="entry name" value="HMA"/>
    <property type="match status" value="1"/>
</dbReference>
<protein>
    <recommendedName>
        <fullName evidence="2">HMA domain-containing protein</fullName>
    </recommendedName>
</protein>
<name>A0A512BHD7_9BACT</name>
<dbReference type="PROSITE" id="PS50846">
    <property type="entry name" value="HMA_2"/>
    <property type="match status" value="1"/>
</dbReference>
<evidence type="ECO:0000256" key="1">
    <source>
        <dbReference type="SAM" id="SignalP"/>
    </source>
</evidence>
<feature type="signal peptide" evidence="1">
    <location>
        <begin position="1"/>
        <end position="18"/>
    </location>
</feature>
<evidence type="ECO:0000313" key="3">
    <source>
        <dbReference type="EMBL" id="GEO11227.1"/>
    </source>
</evidence>
<feature type="domain" description="HMA" evidence="2">
    <location>
        <begin position="21"/>
        <end position="88"/>
    </location>
</feature>
<dbReference type="EMBL" id="BJYT01000017">
    <property type="protein sequence ID" value="GEO11227.1"/>
    <property type="molecule type" value="Genomic_DNA"/>
</dbReference>
<dbReference type="InterPro" id="IPR036163">
    <property type="entry name" value="HMA_dom_sf"/>
</dbReference>
<feature type="chain" id="PRO_5021910878" description="HMA domain-containing protein" evidence="1">
    <location>
        <begin position="19"/>
        <end position="160"/>
    </location>
</feature>
<gene>
    <name evidence="3" type="ORF">SAE01_37230</name>
</gene>
<evidence type="ECO:0000259" key="2">
    <source>
        <dbReference type="PROSITE" id="PS50846"/>
    </source>
</evidence>
<dbReference type="GO" id="GO:0046872">
    <property type="term" value="F:metal ion binding"/>
    <property type="evidence" value="ECO:0007669"/>
    <property type="project" value="InterPro"/>
</dbReference>
<dbReference type="AlphaFoldDB" id="A0A512BHD7"/>
<dbReference type="Pfam" id="PF00403">
    <property type="entry name" value="HMA"/>
    <property type="match status" value="1"/>
</dbReference>
<keyword evidence="1" id="KW-0732">Signal</keyword>
<proteinExistence type="predicted"/>
<accession>A0A512BHD7</accession>
<reference evidence="3 4" key="1">
    <citation type="submission" date="2019-07" db="EMBL/GenBank/DDBJ databases">
        <title>Whole genome shotgun sequence of Segetibacter aerophilus NBRC 106135.</title>
        <authorList>
            <person name="Hosoyama A."/>
            <person name="Uohara A."/>
            <person name="Ohji S."/>
            <person name="Ichikawa N."/>
        </authorList>
    </citation>
    <scope>NUCLEOTIDE SEQUENCE [LARGE SCALE GENOMIC DNA]</scope>
    <source>
        <strain evidence="3 4">NBRC 106135</strain>
    </source>
</reference>
<evidence type="ECO:0000313" key="4">
    <source>
        <dbReference type="Proteomes" id="UP000321513"/>
    </source>
</evidence>
<dbReference type="RefSeq" id="WP_147205333.1">
    <property type="nucleotide sequence ID" value="NZ_BJYT01000017.1"/>
</dbReference>
<keyword evidence="4" id="KW-1185">Reference proteome</keyword>
<sequence length="160" mass="17715">MKTIFLFIAIALSVQTKAQVSKVSLEASGLTCSMCSNAINKALKTLDFVDEVKANIKNYTFEVTFKANSKVDFDKIKMKVEKAGFSVSGFVATIHFDQVEVKNNQPVTIGDKTFVFVNVKDQSLHGIKQVKVLDKGFVSQREYKTYAFSAPTPGTYHATI</sequence>
<dbReference type="OrthoDB" id="667084at2"/>